<dbReference type="PANTHER" id="PTHR43861">
    <property type="entry name" value="TRANS-ACONITATE 2-METHYLTRANSFERASE-RELATED"/>
    <property type="match status" value="1"/>
</dbReference>
<dbReference type="CDD" id="cd02440">
    <property type="entry name" value="AdoMet_MTases"/>
    <property type="match status" value="1"/>
</dbReference>
<organism evidence="2 3">
    <name type="scientific">Chroococcidiopsis cubana SAG 39.79</name>
    <dbReference type="NCBI Taxonomy" id="388085"/>
    <lineage>
        <taxon>Bacteria</taxon>
        <taxon>Bacillati</taxon>
        <taxon>Cyanobacteriota</taxon>
        <taxon>Cyanophyceae</taxon>
        <taxon>Chroococcidiopsidales</taxon>
        <taxon>Chroococcidiopsidaceae</taxon>
        <taxon>Chroococcidiopsis</taxon>
    </lineage>
</organism>
<dbReference type="EMBL" id="RSCK01000141">
    <property type="protein sequence ID" value="RUT00688.1"/>
    <property type="molecule type" value="Genomic_DNA"/>
</dbReference>
<proteinExistence type="predicted"/>
<comment type="caution">
    <text evidence="2">The sequence shown here is derived from an EMBL/GenBank/DDBJ whole genome shotgun (WGS) entry which is preliminary data.</text>
</comment>
<feature type="domain" description="Methyltransferase type 12" evidence="1">
    <location>
        <begin position="60"/>
        <end position="162"/>
    </location>
</feature>
<name>A0AB37UAE9_9CYAN</name>
<dbReference type="SUPFAM" id="SSF53335">
    <property type="entry name" value="S-adenosyl-L-methionine-dependent methyltransferases"/>
    <property type="match status" value="1"/>
</dbReference>
<protein>
    <recommendedName>
        <fullName evidence="1">Methyltransferase type 12 domain-containing protein</fullName>
    </recommendedName>
</protein>
<gene>
    <name evidence="2" type="ORF">DSM107010_67400</name>
</gene>
<evidence type="ECO:0000259" key="1">
    <source>
        <dbReference type="Pfam" id="PF08242"/>
    </source>
</evidence>
<dbReference type="AlphaFoldDB" id="A0AB37UAE9"/>
<reference evidence="2 3" key="1">
    <citation type="journal article" date="2019" name="Genome Biol. Evol.">
        <title>Day and night: Metabolic profiles and evolutionary relationships of six axenic non-marine cyanobacteria.</title>
        <authorList>
            <person name="Will S.E."/>
            <person name="Henke P."/>
            <person name="Boedeker C."/>
            <person name="Huang S."/>
            <person name="Brinkmann H."/>
            <person name="Rohde M."/>
            <person name="Jarek M."/>
            <person name="Friedl T."/>
            <person name="Seufert S."/>
            <person name="Schumacher M."/>
            <person name="Overmann J."/>
            <person name="Neumann-Schaal M."/>
            <person name="Petersen J."/>
        </authorList>
    </citation>
    <scope>NUCLEOTIDE SEQUENCE [LARGE SCALE GENOMIC DNA]</scope>
    <source>
        <strain evidence="2 3">SAG 39.79</strain>
    </source>
</reference>
<dbReference type="InterPro" id="IPR013217">
    <property type="entry name" value="Methyltransf_12"/>
</dbReference>
<accession>A0AB37UAE9</accession>
<dbReference type="RefSeq" id="WP_106168767.1">
    <property type="nucleotide sequence ID" value="NZ_JAVKZF010000004.1"/>
</dbReference>
<dbReference type="InterPro" id="IPR029063">
    <property type="entry name" value="SAM-dependent_MTases_sf"/>
</dbReference>
<dbReference type="Proteomes" id="UP000282574">
    <property type="component" value="Unassembled WGS sequence"/>
</dbReference>
<evidence type="ECO:0000313" key="2">
    <source>
        <dbReference type="EMBL" id="RUT00688.1"/>
    </source>
</evidence>
<dbReference type="Gene3D" id="3.40.50.150">
    <property type="entry name" value="Vaccinia Virus protein VP39"/>
    <property type="match status" value="1"/>
</dbReference>
<dbReference type="Pfam" id="PF08242">
    <property type="entry name" value="Methyltransf_12"/>
    <property type="match status" value="1"/>
</dbReference>
<sequence length="247" mass="28400">MINRTQLELSSVPFQPCEYFNDNWQIYQKVLQNDYIKHRELYNVLHKFLLHRVQKPFQLLDLGCGDASITVPALLGTSIHTYYGIDLSQAAIAIAQDSLAVLPCPKTLITGDFTALVPQLLGTHQQSFDIILASFSLHHLKLTQKSDLIGQLFQLLNSDGVLILIDIVRQEAEDRITYIDRYLKNVRQDWTALTPQEVVSVETHIISSDFPETQKTLQQLALKHGFSWSECLYQDSLEFWQLLCFYK</sequence>
<evidence type="ECO:0000313" key="3">
    <source>
        <dbReference type="Proteomes" id="UP000282574"/>
    </source>
</evidence>
<dbReference type="PANTHER" id="PTHR43861:SF1">
    <property type="entry name" value="TRANS-ACONITATE 2-METHYLTRANSFERASE"/>
    <property type="match status" value="1"/>
</dbReference>
<keyword evidence="3" id="KW-1185">Reference proteome</keyword>